<keyword evidence="3" id="KW-1185">Reference proteome</keyword>
<evidence type="ECO:0000256" key="1">
    <source>
        <dbReference type="SAM" id="Phobius"/>
    </source>
</evidence>
<protein>
    <submittedName>
        <fullName evidence="2">Uncharacterized protein</fullName>
    </submittedName>
</protein>
<feature type="transmembrane region" description="Helical" evidence="1">
    <location>
        <begin position="184"/>
        <end position="203"/>
    </location>
</feature>
<feature type="transmembrane region" description="Helical" evidence="1">
    <location>
        <begin position="350"/>
        <end position="369"/>
    </location>
</feature>
<feature type="transmembrane region" description="Helical" evidence="1">
    <location>
        <begin position="419"/>
        <end position="438"/>
    </location>
</feature>
<dbReference type="PATRIC" id="fig|908627.4.peg.5154"/>
<dbReference type="EMBL" id="AEJF01000142">
    <property type="protein sequence ID" value="KLU23841.1"/>
    <property type="molecule type" value="Genomic_DNA"/>
</dbReference>
<accession>A0A0J1CU30</accession>
<keyword evidence="1" id="KW-0472">Membrane</keyword>
<dbReference type="AlphaFoldDB" id="A0A0J1CU30"/>
<organism evidence="2 3">
    <name type="scientific">Caballeronia mineralivorans PML1(12)</name>
    <dbReference type="NCBI Taxonomy" id="908627"/>
    <lineage>
        <taxon>Bacteria</taxon>
        <taxon>Pseudomonadati</taxon>
        <taxon>Pseudomonadota</taxon>
        <taxon>Betaproteobacteria</taxon>
        <taxon>Burkholderiales</taxon>
        <taxon>Burkholderiaceae</taxon>
        <taxon>Caballeronia</taxon>
    </lineage>
</organism>
<reference evidence="2 3" key="1">
    <citation type="journal article" date="2015" name="Genome Announc.">
        <title>Draft Genome Sequence of Burkholderia sp. Strain PML1(12), an Ectomycorrhizosphere-Inhabiting Bacterium with Effective Mineral-Weathering Ability.</title>
        <authorList>
            <person name="Uroz S."/>
            <person name="Oger P."/>
        </authorList>
    </citation>
    <scope>NUCLEOTIDE SEQUENCE [LARGE SCALE GENOMIC DNA]</scope>
    <source>
        <strain evidence="3">PML1(12)</strain>
    </source>
</reference>
<comment type="caution">
    <text evidence="2">The sequence shown here is derived from an EMBL/GenBank/DDBJ whole genome shotgun (WGS) entry which is preliminary data.</text>
</comment>
<evidence type="ECO:0000313" key="2">
    <source>
        <dbReference type="EMBL" id="KLU23841.1"/>
    </source>
</evidence>
<proteinExistence type="predicted"/>
<sequence>MTSLNSNNIPGTFDELIFKRELNEVHLLLDFISGRPNAHIWDLDGKIPKPVADAPKPGSAIQTLIKTLWSPAVVTSTLDNGKNTLDAFDTIKWVCKLRYPPAAPSADKAYDATLLFYVKDRLNSLAYPATGLTIAYTYIFVEEQRPLQHATKDERDSQTRASVAREAYPGLVGSAKRFRWVHKLYTGVGAFVTLLAAILLWLVTYGVQITSRFEEDGKRATEITRAIYAEIDKENAAVPLDGKTLSSRKTVPERCDAKEIENQTNSIRLLCNDWSYIQARYDMSIADATTFANSLPSSLLMLVFPTAVGRGEWQSQATQANPSLGDAKARQRDSSRQEAIQSITLVLSAYASYVLPILFALVGTIASMLRDIGNKITDNLLAPRDEALALMRVPLGLMAGVAVGLFFSPSSVASQVSSGAGVITLTASGLAFLAGYAADGFFRMLDTLTTRVFNLNSEGKKPTAQ</sequence>
<gene>
    <name evidence="2" type="ORF">EOS_23115</name>
</gene>
<name>A0A0J1CU30_9BURK</name>
<keyword evidence="1" id="KW-0812">Transmembrane</keyword>
<feature type="transmembrane region" description="Helical" evidence="1">
    <location>
        <begin position="389"/>
        <end position="407"/>
    </location>
</feature>
<dbReference type="Proteomes" id="UP000035963">
    <property type="component" value="Unassembled WGS sequence"/>
</dbReference>
<evidence type="ECO:0000313" key="3">
    <source>
        <dbReference type="Proteomes" id="UP000035963"/>
    </source>
</evidence>
<keyword evidence="1" id="KW-1133">Transmembrane helix</keyword>